<sequence>MEKGKEIFTGEASEGDCGISNDGKNYDISFDRSEVRILLCDSNVDSSEELSTLLRRCSYQVTAVSSSRDAIHALHTEGSVDIILAEVLDLPMEESMKLLNHIMPRNELRHIPVIMFSTHDEVSVVLKFLELGAKDYILKPLRVNEVALLWTHTWRRRHKEWQRKLKKEEQIEEEQLANPPG</sequence>
<dbReference type="PANTHER" id="PTHR43874:SF1">
    <property type="entry name" value="TWO-COMPONENT RESPONSE REGULATOR-LIKE APRR1"/>
    <property type="match status" value="1"/>
</dbReference>
<keyword evidence="2" id="KW-0805">Transcription regulation</keyword>
<evidence type="ECO:0000256" key="1">
    <source>
        <dbReference type="ARBA" id="ARBA00023012"/>
    </source>
</evidence>
<dbReference type="SUPFAM" id="SSF52172">
    <property type="entry name" value="CheY-like"/>
    <property type="match status" value="1"/>
</dbReference>
<evidence type="ECO:0000256" key="4">
    <source>
        <dbReference type="PROSITE-ProRule" id="PRU00169"/>
    </source>
</evidence>
<dbReference type="Gene3D" id="3.40.50.2300">
    <property type="match status" value="1"/>
</dbReference>
<dbReference type="InterPro" id="IPR045279">
    <property type="entry name" value="ARR-like"/>
</dbReference>
<dbReference type="GO" id="GO:0000160">
    <property type="term" value="P:phosphorelay signal transduction system"/>
    <property type="evidence" value="ECO:0007669"/>
    <property type="project" value="UniProtKB-KW"/>
</dbReference>
<dbReference type="Pfam" id="PF00072">
    <property type="entry name" value="Response_reg"/>
    <property type="match status" value="1"/>
</dbReference>
<dbReference type="InterPro" id="IPR001789">
    <property type="entry name" value="Sig_transdc_resp-reg_receiver"/>
</dbReference>
<dbReference type="AlphaFoldDB" id="A0A5B6ZDL7"/>
<dbReference type="EMBL" id="GHES01010674">
    <property type="protein sequence ID" value="MPA41233.1"/>
    <property type="molecule type" value="Transcribed_RNA"/>
</dbReference>
<organism evidence="6">
    <name type="scientific">Davidia involucrata</name>
    <name type="common">Dove tree</name>
    <dbReference type="NCBI Taxonomy" id="16924"/>
    <lineage>
        <taxon>Eukaryota</taxon>
        <taxon>Viridiplantae</taxon>
        <taxon>Streptophyta</taxon>
        <taxon>Embryophyta</taxon>
        <taxon>Tracheophyta</taxon>
        <taxon>Spermatophyta</taxon>
        <taxon>Magnoliopsida</taxon>
        <taxon>eudicotyledons</taxon>
        <taxon>Gunneridae</taxon>
        <taxon>Pentapetalae</taxon>
        <taxon>asterids</taxon>
        <taxon>Cornales</taxon>
        <taxon>Nyssaceae</taxon>
        <taxon>Davidia</taxon>
    </lineage>
</organism>
<dbReference type="PROSITE" id="PS50110">
    <property type="entry name" value="RESPONSE_REGULATORY"/>
    <property type="match status" value="1"/>
</dbReference>
<proteinExistence type="predicted"/>
<evidence type="ECO:0000313" key="6">
    <source>
        <dbReference type="EMBL" id="MPA41233.1"/>
    </source>
</evidence>
<name>A0A5B6ZDL7_DAVIN</name>
<accession>A0A5B6ZDL7</accession>
<dbReference type="InterPro" id="IPR011006">
    <property type="entry name" value="CheY-like_superfamily"/>
</dbReference>
<dbReference type="SMART" id="SM00448">
    <property type="entry name" value="REC"/>
    <property type="match status" value="1"/>
</dbReference>
<keyword evidence="1" id="KW-0902">Two-component regulatory system</keyword>
<keyword evidence="3" id="KW-0804">Transcription</keyword>
<comment type="caution">
    <text evidence="4">Lacks conserved residue(s) required for the propagation of feature annotation.</text>
</comment>
<evidence type="ECO:0000256" key="2">
    <source>
        <dbReference type="ARBA" id="ARBA00023015"/>
    </source>
</evidence>
<feature type="domain" description="Response regulatory" evidence="5">
    <location>
        <begin position="36"/>
        <end position="154"/>
    </location>
</feature>
<protein>
    <recommendedName>
        <fullName evidence="5">Response regulatory domain-containing protein</fullName>
    </recommendedName>
</protein>
<evidence type="ECO:0000256" key="3">
    <source>
        <dbReference type="ARBA" id="ARBA00023163"/>
    </source>
</evidence>
<gene>
    <name evidence="6" type="ORF">Din_010674</name>
</gene>
<evidence type="ECO:0000259" key="5">
    <source>
        <dbReference type="PROSITE" id="PS50110"/>
    </source>
</evidence>
<reference evidence="6" key="1">
    <citation type="submission" date="2019-08" db="EMBL/GenBank/DDBJ databases">
        <title>Reference gene set and small RNA set construction with multiple tissues from Davidia involucrata Baill.</title>
        <authorList>
            <person name="Yang H."/>
            <person name="Zhou C."/>
            <person name="Li G."/>
            <person name="Wang J."/>
            <person name="Gao P."/>
            <person name="Wang M."/>
            <person name="Wang R."/>
            <person name="Zhao Y."/>
        </authorList>
    </citation>
    <scope>NUCLEOTIDE SEQUENCE</scope>
    <source>
        <tissue evidence="6">Mixed with DoveR01_LX</tissue>
    </source>
</reference>
<dbReference type="PANTHER" id="PTHR43874">
    <property type="entry name" value="TWO-COMPONENT RESPONSE REGULATOR"/>
    <property type="match status" value="1"/>
</dbReference>
<dbReference type="GO" id="GO:0009736">
    <property type="term" value="P:cytokinin-activated signaling pathway"/>
    <property type="evidence" value="ECO:0007669"/>
    <property type="project" value="InterPro"/>
</dbReference>